<gene>
    <name evidence="1" type="ORF">K1Y72_06790</name>
</gene>
<accession>A0ABS7FPB8</accession>
<keyword evidence="2" id="KW-1185">Reference proteome</keyword>
<evidence type="ECO:0008006" key="3">
    <source>
        <dbReference type="Google" id="ProtNLM"/>
    </source>
</evidence>
<dbReference type="Proteomes" id="UP000774570">
    <property type="component" value="Unassembled WGS sequence"/>
</dbReference>
<name>A0ABS7FPB8_9ACTN</name>
<evidence type="ECO:0000313" key="1">
    <source>
        <dbReference type="EMBL" id="MBW8482065.1"/>
    </source>
</evidence>
<reference evidence="1 2" key="1">
    <citation type="submission" date="2021-07" db="EMBL/GenBank/DDBJ databases">
        <title>Actinomadura sp. PM05-2 isolated from lichen.</title>
        <authorList>
            <person name="Somphong A."/>
            <person name="Phongsopitanun W."/>
            <person name="Tanasupawat S."/>
            <person name="Peongsungnone V."/>
        </authorList>
    </citation>
    <scope>NUCLEOTIDE SEQUENCE [LARGE SCALE GENOMIC DNA]</scope>
    <source>
        <strain evidence="1 2">PM05-2</strain>
    </source>
</reference>
<evidence type="ECO:0000313" key="2">
    <source>
        <dbReference type="Proteomes" id="UP000774570"/>
    </source>
</evidence>
<organism evidence="1 2">
    <name type="scientific">Actinomadura parmotrematis</name>
    <dbReference type="NCBI Taxonomy" id="2864039"/>
    <lineage>
        <taxon>Bacteria</taxon>
        <taxon>Bacillati</taxon>
        <taxon>Actinomycetota</taxon>
        <taxon>Actinomycetes</taxon>
        <taxon>Streptosporangiales</taxon>
        <taxon>Thermomonosporaceae</taxon>
        <taxon>Actinomadura</taxon>
    </lineage>
</organism>
<protein>
    <recommendedName>
        <fullName evidence="3">CBM2 domain-containing protein</fullName>
    </recommendedName>
</protein>
<sequence length="134" mass="14503">MARLAAPASTTVRDGVTAEVESADLTRVQTVVRVVVANRSAAVANFHISAALVLQDARGVEIWTAMAATSGKWTRTFDAVAPGAAKRFTYVFRKRASARAATSGKITLQHFQGWTRDTAKVAIPFRLAPVQYQR</sequence>
<comment type="caution">
    <text evidence="1">The sequence shown here is derived from an EMBL/GenBank/DDBJ whole genome shotgun (WGS) entry which is preliminary data.</text>
</comment>
<dbReference type="RefSeq" id="WP_220164293.1">
    <property type="nucleotide sequence ID" value="NZ_JAIBOA010000003.1"/>
</dbReference>
<dbReference type="EMBL" id="JAIBOA010000003">
    <property type="protein sequence ID" value="MBW8482065.1"/>
    <property type="molecule type" value="Genomic_DNA"/>
</dbReference>
<proteinExistence type="predicted"/>